<dbReference type="OrthoDB" id="8250292at2"/>
<proteinExistence type="predicted"/>
<dbReference type="AlphaFoldDB" id="A0A5P6P8W8"/>
<feature type="region of interest" description="Disordered" evidence="1">
    <location>
        <begin position="66"/>
        <end position="86"/>
    </location>
</feature>
<dbReference type="EMBL" id="CP044543">
    <property type="protein sequence ID" value="QFI74742.1"/>
    <property type="molecule type" value="Genomic_DNA"/>
</dbReference>
<dbReference type="RefSeq" id="WP_151647673.1">
    <property type="nucleotide sequence ID" value="NZ_CP044543.1"/>
</dbReference>
<sequence>MVKDSKKKAAKTGPNAREERIALRAHADLIEILDRRAEEKGQTRSAYIESLLIAWVKADPRNPRIDNRGKLVPDAPTPAELQRANPQRYTDRWVQFNRAFNALFGTDVPREWREEWQEHWQTESE</sequence>
<dbReference type="Proteomes" id="UP000325641">
    <property type="component" value="Chromosome"/>
</dbReference>
<evidence type="ECO:0000313" key="2">
    <source>
        <dbReference type="EMBL" id="QFI74742.1"/>
    </source>
</evidence>
<organism evidence="2 3">
    <name type="scientific">Bradyrhizobium betae</name>
    <dbReference type="NCBI Taxonomy" id="244734"/>
    <lineage>
        <taxon>Bacteria</taxon>
        <taxon>Pseudomonadati</taxon>
        <taxon>Pseudomonadota</taxon>
        <taxon>Alphaproteobacteria</taxon>
        <taxon>Hyphomicrobiales</taxon>
        <taxon>Nitrobacteraceae</taxon>
        <taxon>Bradyrhizobium</taxon>
    </lineage>
</organism>
<reference evidence="3" key="1">
    <citation type="submission" date="2019-10" db="EMBL/GenBank/DDBJ databases">
        <title>Complete Genome Sequence of Bradyrhizobium betae type strain PL7HG1T.</title>
        <authorList>
            <person name="Bromfield E.S.P."/>
            <person name="Cloutier S."/>
        </authorList>
    </citation>
    <scope>NUCLEOTIDE SEQUENCE [LARGE SCALE GENOMIC DNA]</scope>
    <source>
        <strain evidence="3">PL7HG1</strain>
    </source>
</reference>
<dbReference type="KEGG" id="bbet:F8237_21425"/>
<accession>A0A5P6P8W8</accession>
<gene>
    <name evidence="2" type="ORF">F8237_21425</name>
</gene>
<name>A0A5P6P8W8_9BRAD</name>
<protein>
    <submittedName>
        <fullName evidence="2">Uncharacterized protein</fullName>
    </submittedName>
</protein>
<evidence type="ECO:0000313" key="3">
    <source>
        <dbReference type="Proteomes" id="UP000325641"/>
    </source>
</evidence>
<evidence type="ECO:0000256" key="1">
    <source>
        <dbReference type="SAM" id="MobiDB-lite"/>
    </source>
</evidence>